<dbReference type="AlphaFoldDB" id="X0WPF6"/>
<proteinExistence type="predicted"/>
<organism evidence="1">
    <name type="scientific">marine sediment metagenome</name>
    <dbReference type="NCBI Taxonomy" id="412755"/>
    <lineage>
        <taxon>unclassified sequences</taxon>
        <taxon>metagenomes</taxon>
        <taxon>ecological metagenomes</taxon>
    </lineage>
</organism>
<dbReference type="EMBL" id="BARS01032188">
    <property type="protein sequence ID" value="GAG26398.1"/>
    <property type="molecule type" value="Genomic_DNA"/>
</dbReference>
<comment type="caution">
    <text evidence="1">The sequence shown here is derived from an EMBL/GenBank/DDBJ whole genome shotgun (WGS) entry which is preliminary data.</text>
</comment>
<protein>
    <submittedName>
        <fullName evidence="1">Uncharacterized protein</fullName>
    </submittedName>
</protein>
<reference evidence="1" key="1">
    <citation type="journal article" date="2014" name="Front. Microbiol.">
        <title>High frequency of phylogenetically diverse reductive dehalogenase-homologous genes in deep subseafloor sedimentary metagenomes.</title>
        <authorList>
            <person name="Kawai M."/>
            <person name="Futagami T."/>
            <person name="Toyoda A."/>
            <person name="Takaki Y."/>
            <person name="Nishi S."/>
            <person name="Hori S."/>
            <person name="Arai W."/>
            <person name="Tsubouchi T."/>
            <person name="Morono Y."/>
            <person name="Uchiyama I."/>
            <person name="Ito T."/>
            <person name="Fujiyama A."/>
            <person name="Inagaki F."/>
            <person name="Takami H."/>
        </authorList>
    </citation>
    <scope>NUCLEOTIDE SEQUENCE</scope>
    <source>
        <strain evidence="1">Expedition CK06-06</strain>
    </source>
</reference>
<sequence>MAEANKAIPMVKMIWIRKIGKMKNIFRLIDIPYKNIIRKNMIPAIIKSTTAAMTEAMGNISLGKYIFVTMLVLLTKLGIAKESEVANNVHGRRALYEKIG</sequence>
<name>X0WPF6_9ZZZZ</name>
<accession>X0WPF6</accession>
<evidence type="ECO:0000313" key="1">
    <source>
        <dbReference type="EMBL" id="GAG26398.1"/>
    </source>
</evidence>
<gene>
    <name evidence="1" type="ORF">S01H1_49985</name>
</gene>